<dbReference type="Proteomes" id="UP001189429">
    <property type="component" value="Unassembled WGS sequence"/>
</dbReference>
<gene>
    <name evidence="3" type="ORF">PCOR1329_LOCUS48113</name>
</gene>
<dbReference type="PROSITE" id="PS50297">
    <property type="entry name" value="ANK_REP_REGION"/>
    <property type="match status" value="1"/>
</dbReference>
<sequence>MGQAHSACRAEGPRSSDDVWQPVTLAPERTPTGDAAAAASPLGSAPNRPGSIGCGTAPHLEPEPLEARSPSASSRAPPPGPGIDGHVPLPGERFGAWPPSRMAEIPEEDDWSTPDHVLPEVPPLRPLPAAAGMPAASEEDRRRTPPTPRPSIDSDASSGSSVDSRPSLESGGQIYFGRLRSDGGGSGDLSPRPPSARAQRMHPLGGWVSGLDLEKLGPNLLQSTGRLGAGARGGYGLQTMPVGTAWHRAAPPLVERGDSDDFDAKVATIKALFQQQEQRQREALRQQARLVEEQVSSRPSIEWVGSGPDGRSTVPEESSEELDAVSAAQRWESEREKREVVAAFLKQHGFSGPNARRTTSKQSDFPLHVAAERGDDRAVALLLEMGADPAARNSAGRSPAEVALQKNRGGSHAGVLRVLAEPPPSDKARRRKRRLFGSFGRSRGSREPPPGAC</sequence>
<dbReference type="EMBL" id="CAUYUJ010015805">
    <property type="protein sequence ID" value="CAK0858273.1"/>
    <property type="molecule type" value="Genomic_DNA"/>
</dbReference>
<accession>A0ABN9UHK9</accession>
<comment type="caution">
    <text evidence="3">The sequence shown here is derived from an EMBL/GenBank/DDBJ whole genome shotgun (WGS) entry which is preliminary data.</text>
</comment>
<proteinExistence type="predicted"/>
<dbReference type="Pfam" id="PF00023">
    <property type="entry name" value="Ank"/>
    <property type="match status" value="1"/>
</dbReference>
<name>A0ABN9UHK9_9DINO</name>
<evidence type="ECO:0000313" key="4">
    <source>
        <dbReference type="Proteomes" id="UP001189429"/>
    </source>
</evidence>
<keyword evidence="1" id="KW-0040">ANK repeat</keyword>
<keyword evidence="4" id="KW-1185">Reference proteome</keyword>
<reference evidence="3" key="1">
    <citation type="submission" date="2023-10" db="EMBL/GenBank/DDBJ databases">
        <authorList>
            <person name="Chen Y."/>
            <person name="Shah S."/>
            <person name="Dougan E. K."/>
            <person name="Thang M."/>
            <person name="Chan C."/>
        </authorList>
    </citation>
    <scope>NUCLEOTIDE SEQUENCE [LARGE SCALE GENOMIC DNA]</scope>
</reference>
<feature type="region of interest" description="Disordered" evidence="2">
    <location>
        <begin position="295"/>
        <end position="322"/>
    </location>
</feature>
<protein>
    <submittedName>
        <fullName evidence="3">Uncharacterized protein</fullName>
    </submittedName>
</protein>
<feature type="repeat" description="ANK" evidence="1">
    <location>
        <begin position="362"/>
        <end position="394"/>
    </location>
</feature>
<dbReference type="InterPro" id="IPR036770">
    <property type="entry name" value="Ankyrin_rpt-contain_sf"/>
</dbReference>
<feature type="region of interest" description="Disordered" evidence="2">
    <location>
        <begin position="1"/>
        <end position="203"/>
    </location>
</feature>
<feature type="compositionally biased region" description="Low complexity" evidence="2">
    <location>
        <begin position="150"/>
        <end position="167"/>
    </location>
</feature>
<dbReference type="Gene3D" id="1.25.40.20">
    <property type="entry name" value="Ankyrin repeat-containing domain"/>
    <property type="match status" value="1"/>
</dbReference>
<organism evidence="3 4">
    <name type="scientific">Prorocentrum cordatum</name>
    <dbReference type="NCBI Taxonomy" id="2364126"/>
    <lineage>
        <taxon>Eukaryota</taxon>
        <taxon>Sar</taxon>
        <taxon>Alveolata</taxon>
        <taxon>Dinophyceae</taxon>
        <taxon>Prorocentrales</taxon>
        <taxon>Prorocentraceae</taxon>
        <taxon>Prorocentrum</taxon>
    </lineage>
</organism>
<feature type="region of interest" description="Disordered" evidence="2">
    <location>
        <begin position="388"/>
        <end position="453"/>
    </location>
</feature>
<feature type="compositionally biased region" description="Low complexity" evidence="2">
    <location>
        <begin position="127"/>
        <end position="136"/>
    </location>
</feature>
<evidence type="ECO:0000313" key="3">
    <source>
        <dbReference type="EMBL" id="CAK0858273.1"/>
    </source>
</evidence>
<dbReference type="PROSITE" id="PS50088">
    <property type="entry name" value="ANK_REPEAT"/>
    <property type="match status" value="1"/>
</dbReference>
<evidence type="ECO:0000256" key="1">
    <source>
        <dbReference type="PROSITE-ProRule" id="PRU00023"/>
    </source>
</evidence>
<dbReference type="InterPro" id="IPR002110">
    <property type="entry name" value="Ankyrin_rpt"/>
</dbReference>
<dbReference type="SUPFAM" id="SSF48403">
    <property type="entry name" value="Ankyrin repeat"/>
    <property type="match status" value="1"/>
</dbReference>
<evidence type="ECO:0000256" key="2">
    <source>
        <dbReference type="SAM" id="MobiDB-lite"/>
    </source>
</evidence>